<gene>
    <name evidence="3" type="ORF">JIN87_05255</name>
</gene>
<name>A0A934RYN2_9BACT</name>
<dbReference type="Gene3D" id="3.40.50.1820">
    <property type="entry name" value="alpha/beta hydrolase"/>
    <property type="match status" value="1"/>
</dbReference>
<evidence type="ECO:0000256" key="1">
    <source>
        <dbReference type="SAM" id="MobiDB-lite"/>
    </source>
</evidence>
<feature type="signal peptide" evidence="2">
    <location>
        <begin position="1"/>
        <end position="20"/>
    </location>
</feature>
<dbReference type="PANTHER" id="PTHR36513:SF1">
    <property type="entry name" value="TRANSMEMBRANE PROTEIN"/>
    <property type="match status" value="1"/>
</dbReference>
<evidence type="ECO:0000313" key="3">
    <source>
        <dbReference type="EMBL" id="MBK1876264.1"/>
    </source>
</evidence>
<reference evidence="3" key="1">
    <citation type="submission" date="2021-01" db="EMBL/GenBank/DDBJ databases">
        <title>Modified the classification status of verrucomicrobia.</title>
        <authorList>
            <person name="Feng X."/>
        </authorList>
    </citation>
    <scope>NUCLEOTIDE SEQUENCE</scope>
    <source>
        <strain evidence="3">KCTC 13126</strain>
    </source>
</reference>
<dbReference type="PANTHER" id="PTHR36513">
    <property type="entry name" value="ABC TRANSMEMBRANE TYPE-1 DOMAIN-CONTAINING PROTEIN"/>
    <property type="match status" value="1"/>
</dbReference>
<dbReference type="SUPFAM" id="SSF53474">
    <property type="entry name" value="alpha/beta-Hydrolases"/>
    <property type="match status" value="1"/>
</dbReference>
<proteinExistence type="predicted"/>
<evidence type="ECO:0000256" key="2">
    <source>
        <dbReference type="SAM" id="SignalP"/>
    </source>
</evidence>
<evidence type="ECO:0000313" key="4">
    <source>
        <dbReference type="Proteomes" id="UP000617628"/>
    </source>
</evidence>
<accession>A0A934RYN2</accession>
<dbReference type="EMBL" id="JAENIL010000007">
    <property type="protein sequence ID" value="MBK1876264.1"/>
    <property type="molecule type" value="Genomic_DNA"/>
</dbReference>
<comment type="caution">
    <text evidence="3">The sequence shown here is derived from an EMBL/GenBank/DDBJ whole genome shotgun (WGS) entry which is preliminary data.</text>
</comment>
<keyword evidence="4" id="KW-1185">Reference proteome</keyword>
<dbReference type="InterPro" id="IPR029058">
    <property type="entry name" value="AB_hydrolase_fold"/>
</dbReference>
<keyword evidence="3" id="KW-0378">Hydrolase</keyword>
<feature type="compositionally biased region" description="Pro residues" evidence="1">
    <location>
        <begin position="43"/>
        <end position="57"/>
    </location>
</feature>
<feature type="region of interest" description="Disordered" evidence="1">
    <location>
        <begin position="26"/>
        <end position="63"/>
    </location>
</feature>
<protein>
    <submittedName>
        <fullName evidence="3">Alpha/beta hydrolase</fullName>
    </submittedName>
</protein>
<dbReference type="Pfam" id="PF05990">
    <property type="entry name" value="DUF900"/>
    <property type="match status" value="1"/>
</dbReference>
<dbReference type="Proteomes" id="UP000617628">
    <property type="component" value="Unassembled WGS sequence"/>
</dbReference>
<sequence>MRKVSAVLCILIASIGLYLASCNTTSDQRTNSPAPVQDIPDWGAPPPRKTAPRPAPPRDISFGNKETPAIQALPEGAYHRVDVLYGTSRARTGEEDPNAFYGIERGQLEYGVCQVSIPLDHEVGQLESPTWWKFEFSEDPEDHLMLRQVVPLEWDSFTSALRQMADESEGSNAFVFIHGYNVTFRDAARRTAQIHHDLKFDGVPTFFSWPSQGEITLTSYTRDETNAKWSYSLLEEFLAKFADESEVENLYLVAHSMGTRVLSNAIADLMQNRPELEGRFKEIILAAPDIDADVFKKDLAPRLQQAALNTTLYANEDDRALMTSREVHGGYPRAGDAGENLVVIEGIDTIDATGTDSSLLRHSYFAEAFSIIEDIREMVNLSKPADQRSNITPANSADGNLPYYRVQSP</sequence>
<feature type="chain" id="PRO_5037182531" evidence="2">
    <location>
        <begin position="21"/>
        <end position="409"/>
    </location>
</feature>
<organism evidence="3 4">
    <name type="scientific">Pelagicoccus mobilis</name>
    <dbReference type="NCBI Taxonomy" id="415221"/>
    <lineage>
        <taxon>Bacteria</taxon>
        <taxon>Pseudomonadati</taxon>
        <taxon>Verrucomicrobiota</taxon>
        <taxon>Opitutia</taxon>
        <taxon>Puniceicoccales</taxon>
        <taxon>Pelagicoccaceae</taxon>
        <taxon>Pelagicoccus</taxon>
    </lineage>
</organism>
<dbReference type="RefSeq" id="WP_200354478.1">
    <property type="nucleotide sequence ID" value="NZ_JAENIL010000007.1"/>
</dbReference>
<keyword evidence="2" id="KW-0732">Signal</keyword>
<dbReference type="GO" id="GO:0016787">
    <property type="term" value="F:hydrolase activity"/>
    <property type="evidence" value="ECO:0007669"/>
    <property type="project" value="UniProtKB-KW"/>
</dbReference>
<dbReference type="AlphaFoldDB" id="A0A934RYN2"/>
<dbReference type="InterPro" id="IPR010297">
    <property type="entry name" value="DUF900_hydrolase"/>
</dbReference>